<dbReference type="CDD" id="cd00086">
    <property type="entry name" value="homeodomain"/>
    <property type="match status" value="1"/>
</dbReference>
<gene>
    <name evidence="15" type="ORF">GH714_031871</name>
</gene>
<dbReference type="GO" id="GO:0045893">
    <property type="term" value="P:positive regulation of DNA-templated transcription"/>
    <property type="evidence" value="ECO:0007669"/>
    <property type="project" value="TreeGrafter"/>
</dbReference>
<comment type="similarity">
    <text evidence="7 11">Belongs to the HD-ZIP homeobox family. Class I subfamily.</text>
</comment>
<dbReference type="AlphaFoldDB" id="A0A6A6LG06"/>
<feature type="coiled-coil region" evidence="12">
    <location>
        <begin position="87"/>
        <end position="135"/>
    </location>
</feature>
<dbReference type="PROSITE" id="PS50071">
    <property type="entry name" value="HOMEOBOX_2"/>
    <property type="match status" value="1"/>
</dbReference>
<dbReference type="InterPro" id="IPR017970">
    <property type="entry name" value="Homeobox_CS"/>
</dbReference>
<evidence type="ECO:0000256" key="9">
    <source>
        <dbReference type="PROSITE-ProRule" id="PRU00108"/>
    </source>
</evidence>
<dbReference type="Pfam" id="PF05699">
    <property type="entry name" value="Dimer_Tnp_hAT"/>
    <property type="match status" value="1"/>
</dbReference>
<sequence length="443" mass="51163">MSNQIDGRGYSPEAPDERSENFACPQLSQAPRKKKNITKNKRRFSDEQIRLLESIFESETKLEPRKKLQLSRELGLQPRQIAIWFQNRRARWKSKQIEQEYKTLRANYDKLASCFESLKNERQSLLIQLQKLNELLDQPCDGNMTCKGLEGSNTLIATNNGNINNDPEAQQGLNNTEFMCSQNNKSRDIEHSGDEGHELLNSDEYTDGSLASPNQWCSFHSAPYAGWTFIKKQVRFYSEKWLQEGEGRVPPHMDGEVSTERTKCFRRIFSNEDERIRANDEFANFSLKSGPFADPNSIGSMYVTDPRKWWACFGSNAPLLQRLAFKVLGQPTFSSCCERNWSIYSFIHSCRRNKLTPKRAEDLVFIHNNLRLLSRNSSQYYDEKTKLWNVGGDQFGSMEDVGVLEFANLSLDEPELESVLFDENATTSMEKENEKDSEVEEML</sequence>
<evidence type="ECO:0000256" key="2">
    <source>
        <dbReference type="ARBA" id="ARBA00023015"/>
    </source>
</evidence>
<dbReference type="GO" id="GO:0046983">
    <property type="term" value="F:protein dimerization activity"/>
    <property type="evidence" value="ECO:0007669"/>
    <property type="project" value="InterPro"/>
</dbReference>
<dbReference type="SMART" id="SM00389">
    <property type="entry name" value="HOX"/>
    <property type="match status" value="1"/>
</dbReference>
<dbReference type="PROSITE" id="PS00027">
    <property type="entry name" value="HOMEOBOX_1"/>
    <property type="match status" value="1"/>
</dbReference>
<dbReference type="InterPro" id="IPR012337">
    <property type="entry name" value="RNaseH-like_sf"/>
</dbReference>
<reference evidence="15 16" key="1">
    <citation type="journal article" date="2020" name="Mol. Plant">
        <title>The Chromosome-Based Rubber Tree Genome Provides New Insights into Spurge Genome Evolution and Rubber Biosynthesis.</title>
        <authorList>
            <person name="Liu J."/>
            <person name="Shi C."/>
            <person name="Shi C.C."/>
            <person name="Li W."/>
            <person name="Zhang Q.J."/>
            <person name="Zhang Y."/>
            <person name="Li K."/>
            <person name="Lu H.F."/>
            <person name="Shi C."/>
            <person name="Zhu S.T."/>
            <person name="Xiao Z.Y."/>
            <person name="Nan H."/>
            <person name="Yue Y."/>
            <person name="Zhu X.G."/>
            <person name="Wu Y."/>
            <person name="Hong X.N."/>
            <person name="Fan G.Y."/>
            <person name="Tong Y."/>
            <person name="Zhang D."/>
            <person name="Mao C.L."/>
            <person name="Liu Y.L."/>
            <person name="Hao S.J."/>
            <person name="Liu W.Q."/>
            <person name="Lv M.Q."/>
            <person name="Zhang H.B."/>
            <person name="Liu Y."/>
            <person name="Hu-Tang G.R."/>
            <person name="Wang J.P."/>
            <person name="Wang J.H."/>
            <person name="Sun Y.H."/>
            <person name="Ni S.B."/>
            <person name="Chen W.B."/>
            <person name="Zhang X.C."/>
            <person name="Jiao Y.N."/>
            <person name="Eichler E.E."/>
            <person name="Li G.H."/>
            <person name="Liu X."/>
            <person name="Gao L.Z."/>
        </authorList>
    </citation>
    <scope>NUCLEOTIDE SEQUENCE [LARGE SCALE GENOMIC DNA]</scope>
    <source>
        <strain evidence="16">cv. GT1</strain>
        <tissue evidence="15">Leaf</tissue>
    </source>
</reference>
<keyword evidence="3 9" id="KW-0238">DNA-binding</keyword>
<evidence type="ECO:0000256" key="1">
    <source>
        <dbReference type="ARBA" id="ARBA00004123"/>
    </source>
</evidence>
<feature type="domain" description="Homeobox" evidence="14">
    <location>
        <begin position="35"/>
        <end position="95"/>
    </location>
</feature>
<evidence type="ECO:0000256" key="4">
    <source>
        <dbReference type="ARBA" id="ARBA00023155"/>
    </source>
</evidence>
<evidence type="ECO:0000313" key="15">
    <source>
        <dbReference type="EMBL" id="KAF2299415.1"/>
    </source>
</evidence>
<comment type="function">
    <text evidence="8">Probable transcription activator that may act as growth regulators in response to water deficit.</text>
</comment>
<evidence type="ECO:0000259" key="14">
    <source>
        <dbReference type="PROSITE" id="PS50071"/>
    </source>
</evidence>
<evidence type="ECO:0000256" key="13">
    <source>
        <dbReference type="SAM" id="MobiDB-lite"/>
    </source>
</evidence>
<accession>A0A6A6LG06</accession>
<evidence type="ECO:0000256" key="3">
    <source>
        <dbReference type="ARBA" id="ARBA00023125"/>
    </source>
</evidence>
<dbReference type="InterPro" id="IPR001356">
    <property type="entry name" value="HD"/>
</dbReference>
<evidence type="ECO:0000313" key="16">
    <source>
        <dbReference type="Proteomes" id="UP000467840"/>
    </source>
</evidence>
<evidence type="ECO:0000256" key="11">
    <source>
        <dbReference type="RuleBase" id="RU369038"/>
    </source>
</evidence>
<evidence type="ECO:0000256" key="7">
    <source>
        <dbReference type="ARBA" id="ARBA00025748"/>
    </source>
</evidence>
<keyword evidence="5 11" id="KW-0804">Transcription</keyword>
<dbReference type="Pfam" id="PF02183">
    <property type="entry name" value="HALZ"/>
    <property type="match status" value="1"/>
</dbReference>
<dbReference type="InterPro" id="IPR003106">
    <property type="entry name" value="Leu_zip_homeo"/>
</dbReference>
<dbReference type="InterPro" id="IPR008906">
    <property type="entry name" value="HATC_C_dom"/>
</dbReference>
<keyword evidence="6 9" id="KW-0539">Nucleus</keyword>
<comment type="function">
    <text evidence="11">Transcription factor.</text>
</comment>
<name>A0A6A6LG06_HEVBR</name>
<dbReference type="InterPro" id="IPR045224">
    <property type="entry name" value="HDZip_class_I_plant"/>
</dbReference>
<dbReference type="PANTHER" id="PTHR24326:SF620">
    <property type="entry name" value="HOMEOBOX-LEUCINE ZIPPER PROTEIN"/>
    <property type="match status" value="1"/>
</dbReference>
<feature type="region of interest" description="Disordered" evidence="13">
    <location>
        <begin position="423"/>
        <end position="443"/>
    </location>
</feature>
<feature type="region of interest" description="Disordered" evidence="13">
    <location>
        <begin position="1"/>
        <end position="39"/>
    </location>
</feature>
<evidence type="ECO:0000256" key="8">
    <source>
        <dbReference type="ARBA" id="ARBA00058361"/>
    </source>
</evidence>
<evidence type="ECO:0000256" key="10">
    <source>
        <dbReference type="RuleBase" id="RU000682"/>
    </source>
</evidence>
<comment type="subcellular location">
    <subcellularLocation>
        <location evidence="1 9 10">Nucleus</location>
    </subcellularLocation>
</comment>
<comment type="caution">
    <text evidence="15">The sequence shown here is derived from an EMBL/GenBank/DDBJ whole genome shotgun (WGS) entry which is preliminary data.</text>
</comment>
<organism evidence="15 16">
    <name type="scientific">Hevea brasiliensis</name>
    <name type="common">Para rubber tree</name>
    <name type="synonym">Siphonia brasiliensis</name>
    <dbReference type="NCBI Taxonomy" id="3981"/>
    <lineage>
        <taxon>Eukaryota</taxon>
        <taxon>Viridiplantae</taxon>
        <taxon>Streptophyta</taxon>
        <taxon>Embryophyta</taxon>
        <taxon>Tracheophyta</taxon>
        <taxon>Spermatophyta</taxon>
        <taxon>Magnoliopsida</taxon>
        <taxon>eudicotyledons</taxon>
        <taxon>Gunneridae</taxon>
        <taxon>Pentapetalae</taxon>
        <taxon>rosids</taxon>
        <taxon>fabids</taxon>
        <taxon>Malpighiales</taxon>
        <taxon>Euphorbiaceae</taxon>
        <taxon>Crotonoideae</taxon>
        <taxon>Micrandreae</taxon>
        <taxon>Hevea</taxon>
    </lineage>
</organism>
<proteinExistence type="inferred from homology"/>
<keyword evidence="4 9" id="KW-0371">Homeobox</keyword>
<dbReference type="GO" id="GO:0000976">
    <property type="term" value="F:transcription cis-regulatory region binding"/>
    <property type="evidence" value="ECO:0007669"/>
    <property type="project" value="UniProtKB-ARBA"/>
</dbReference>
<dbReference type="Pfam" id="PF00046">
    <property type="entry name" value="Homeodomain"/>
    <property type="match status" value="1"/>
</dbReference>
<dbReference type="InterPro" id="IPR009057">
    <property type="entry name" value="Homeodomain-like_sf"/>
</dbReference>
<keyword evidence="16" id="KW-1185">Reference proteome</keyword>
<dbReference type="FunFam" id="1.10.10.60:FF:000293">
    <property type="entry name" value="Homeobox-leucine zipper protein ATHB-7"/>
    <property type="match status" value="1"/>
</dbReference>
<dbReference type="SUPFAM" id="SSF53098">
    <property type="entry name" value="Ribonuclease H-like"/>
    <property type="match status" value="1"/>
</dbReference>
<dbReference type="GO" id="GO:0005634">
    <property type="term" value="C:nucleus"/>
    <property type="evidence" value="ECO:0007669"/>
    <property type="project" value="UniProtKB-SubCell"/>
</dbReference>
<evidence type="ECO:0000256" key="5">
    <source>
        <dbReference type="ARBA" id="ARBA00023163"/>
    </source>
</evidence>
<evidence type="ECO:0000256" key="12">
    <source>
        <dbReference type="SAM" id="Coils"/>
    </source>
</evidence>
<dbReference type="EMBL" id="JAAGAX010000011">
    <property type="protein sequence ID" value="KAF2299415.1"/>
    <property type="molecule type" value="Genomic_DNA"/>
</dbReference>
<dbReference type="GO" id="GO:0009414">
    <property type="term" value="P:response to water deprivation"/>
    <property type="evidence" value="ECO:0007669"/>
    <property type="project" value="UniProtKB-ARBA"/>
</dbReference>
<dbReference type="GO" id="GO:0009737">
    <property type="term" value="P:response to abscisic acid"/>
    <property type="evidence" value="ECO:0007669"/>
    <property type="project" value="UniProtKB-ARBA"/>
</dbReference>
<evidence type="ECO:0000256" key="6">
    <source>
        <dbReference type="ARBA" id="ARBA00023242"/>
    </source>
</evidence>
<keyword evidence="2 11" id="KW-0805">Transcription regulation</keyword>
<dbReference type="Proteomes" id="UP000467840">
    <property type="component" value="Chromosome 1"/>
</dbReference>
<dbReference type="PANTHER" id="PTHR24326">
    <property type="entry name" value="HOMEOBOX-LEUCINE ZIPPER PROTEIN"/>
    <property type="match status" value="1"/>
</dbReference>
<dbReference type="Gene3D" id="1.10.10.60">
    <property type="entry name" value="Homeodomain-like"/>
    <property type="match status" value="1"/>
</dbReference>
<protein>
    <recommendedName>
        <fullName evidence="11">Homeobox-leucine zipper protein</fullName>
    </recommendedName>
    <alternativeName>
        <fullName evidence="11">HD-ZIP protein</fullName>
    </alternativeName>
    <alternativeName>
        <fullName evidence="11">Homeodomain transcription factor</fullName>
    </alternativeName>
</protein>
<keyword evidence="12" id="KW-0175">Coiled coil</keyword>
<dbReference type="GO" id="GO:0000981">
    <property type="term" value="F:DNA-binding transcription factor activity, RNA polymerase II-specific"/>
    <property type="evidence" value="ECO:0007669"/>
    <property type="project" value="UniProtKB-UniRule"/>
</dbReference>
<feature type="DNA-binding region" description="Homeobox" evidence="9">
    <location>
        <begin position="37"/>
        <end position="96"/>
    </location>
</feature>
<dbReference type="SUPFAM" id="SSF46689">
    <property type="entry name" value="Homeodomain-like"/>
    <property type="match status" value="1"/>
</dbReference>